<sequence length="709" mass="77667">MATAVQKITLSASRDIPFNKLVLSQSNVRKIKAGVSVEELAEDIARRGLLQSLNVRPVFDAESNETGMFEIPAGGRRYQALALLVKQKRLAKTAPVPCIVRDPAVGILPEDDSLAENTQRVALHPLDQFRAFVALREKGQSEEEVAAAFFVTVNVVKQRLRLASVSPALLDIYAEDGMSLEQLMAFTVSSDHARQEQVWEALQKSWSKEPYQIRRMMTESTVRASDKRAQFVGLDAYEAAGGAILRDLFQSDDGGWLQDVALLDRMVTDKLKAAADEVAKEGWKWIEAAVNLPYGIAYGLRELAGTPTDLSPEEQATIEALNAEYAKLEAQYEGADEIPDEIDERLGEIEKALASFDDRPVIYDPAEIARAGVFVSIEADGSLSIDRGYVRPEDEAPLTVDGETGEVEQNGADPSDPSAPAVQRTVVTIGGQSTEAEEEDDEILKPLPDRLVTELTAERTLALRDKLANTPSVAFLAVLHKFCLDAFSRYSSHGVAIEVSVRSAVFPVHASGLKATLAARAIEARHKAWEERLPKDRAELWDWLSALEGNEQAALFAHCASFGVNALYERADRYGSGAITAHGVEQRLAEADRLARAVELDMVEAGWRPTADNYLGRVTKARILEAVREAKGERAVQLIEHLKKGDMAKEAERLLADSGWLPEPLRLADIEADDALETSDEEEALPAFLANDDEQTAADDAAEQMIAAE</sequence>
<dbReference type="PANTHER" id="PTHR33375:SF7">
    <property type="entry name" value="CHROMOSOME 2-PARTITIONING PROTEIN PARB-RELATED"/>
    <property type="match status" value="1"/>
</dbReference>
<gene>
    <name evidence="4" type="ORF">PZN02_002036</name>
</gene>
<keyword evidence="1" id="KW-0175">Coiled coil</keyword>
<dbReference type="RefSeq" id="WP_280657886.1">
    <property type="nucleotide sequence ID" value="NZ_CP120373.1"/>
</dbReference>
<protein>
    <submittedName>
        <fullName evidence="4">ParB N-terminal domain-containing protein</fullName>
    </submittedName>
</protein>
<dbReference type="InterPro" id="IPR050336">
    <property type="entry name" value="Chromosome_partition/occlusion"/>
</dbReference>
<evidence type="ECO:0000313" key="4">
    <source>
        <dbReference type="EMBL" id="WEX85802.1"/>
    </source>
</evidence>
<evidence type="ECO:0000313" key="5">
    <source>
        <dbReference type="Proteomes" id="UP001229355"/>
    </source>
</evidence>
<dbReference type="Gene3D" id="1.10.10.2830">
    <property type="match status" value="1"/>
</dbReference>
<feature type="coiled-coil region" evidence="1">
    <location>
        <begin position="311"/>
        <end position="338"/>
    </location>
</feature>
<accession>A0ABY8D820</accession>
<evidence type="ECO:0000259" key="3">
    <source>
        <dbReference type="SMART" id="SM00470"/>
    </source>
</evidence>
<dbReference type="Pfam" id="PF02195">
    <property type="entry name" value="ParB_N"/>
    <property type="match status" value="1"/>
</dbReference>
<name>A0ABY8D820_9HYPH</name>
<evidence type="ECO:0000256" key="1">
    <source>
        <dbReference type="SAM" id="Coils"/>
    </source>
</evidence>
<dbReference type="PANTHER" id="PTHR33375">
    <property type="entry name" value="CHROMOSOME-PARTITIONING PROTEIN PARB-RELATED"/>
    <property type="match status" value="1"/>
</dbReference>
<evidence type="ECO:0000256" key="2">
    <source>
        <dbReference type="SAM" id="MobiDB-lite"/>
    </source>
</evidence>
<dbReference type="InterPro" id="IPR003115">
    <property type="entry name" value="ParB_N"/>
</dbReference>
<dbReference type="Gene3D" id="3.90.1530.30">
    <property type="match status" value="1"/>
</dbReference>
<proteinExistence type="predicted"/>
<organism evidence="4 5">
    <name type="scientific">Sinorhizobium garamanticum</name>
    <dbReference type="NCBI Taxonomy" id="680247"/>
    <lineage>
        <taxon>Bacteria</taxon>
        <taxon>Pseudomonadati</taxon>
        <taxon>Pseudomonadota</taxon>
        <taxon>Alphaproteobacteria</taxon>
        <taxon>Hyphomicrobiales</taxon>
        <taxon>Rhizobiaceae</taxon>
        <taxon>Sinorhizobium/Ensifer group</taxon>
        <taxon>Sinorhizobium</taxon>
    </lineage>
</organism>
<keyword evidence="5" id="KW-1185">Reference proteome</keyword>
<dbReference type="SMART" id="SM00470">
    <property type="entry name" value="ParB"/>
    <property type="match status" value="1"/>
</dbReference>
<dbReference type="CDD" id="cd16406">
    <property type="entry name" value="ParB_N_like"/>
    <property type="match status" value="1"/>
</dbReference>
<dbReference type="SUPFAM" id="SSF110849">
    <property type="entry name" value="ParB/Sulfiredoxin"/>
    <property type="match status" value="1"/>
</dbReference>
<dbReference type="InterPro" id="IPR036086">
    <property type="entry name" value="ParB/Sulfiredoxin_sf"/>
</dbReference>
<reference evidence="4 5" key="1">
    <citation type="submission" date="2023-03" db="EMBL/GenBank/DDBJ databases">
        <authorList>
            <person name="Kaur S."/>
            <person name="Espinosa-Saiz D."/>
            <person name="Velazquez E."/>
            <person name="Menendez E."/>
            <person name="diCenzo G.C."/>
        </authorList>
    </citation>
    <scope>NUCLEOTIDE SEQUENCE [LARGE SCALE GENOMIC DNA]</scope>
    <source>
        <strain evidence="4 5">LMG 24692</strain>
    </source>
</reference>
<dbReference type="SUPFAM" id="SSF109709">
    <property type="entry name" value="KorB DNA-binding domain-like"/>
    <property type="match status" value="1"/>
</dbReference>
<dbReference type="EMBL" id="CP120373">
    <property type="protein sequence ID" value="WEX85802.1"/>
    <property type="molecule type" value="Genomic_DNA"/>
</dbReference>
<feature type="region of interest" description="Disordered" evidence="2">
    <location>
        <begin position="395"/>
        <end position="421"/>
    </location>
</feature>
<dbReference type="Proteomes" id="UP001229355">
    <property type="component" value="Chromosome 1"/>
</dbReference>
<feature type="domain" description="ParB-like N-terminal" evidence="3">
    <location>
        <begin position="14"/>
        <end position="118"/>
    </location>
</feature>